<dbReference type="GO" id="GO:0006310">
    <property type="term" value="P:DNA recombination"/>
    <property type="evidence" value="ECO:0007669"/>
    <property type="project" value="UniProtKB-UniRule"/>
</dbReference>
<evidence type="ECO:0000256" key="1">
    <source>
        <dbReference type="ARBA" id="ARBA00004453"/>
    </source>
</evidence>
<sequence>MWFKNLLTYRMTQDVSLTCEALEEALRSKPARKPESQVLQTVGFISPSSKNPEAPLAHKVEGVYLLALRTYDRLLPPSAVADELAEKVEEIETSQARKVYKKEKDQLKDEIIQSMLPRAFIRKKTTYAALDLVNKLIFVNTSSAIAAEALLSTLREVVGSLPVRPVTVKIAPTATFTDWVKNGQAAENFYVLNNCTLKDPDEDGGEINVKNQDLTSDEIKQLIASGKVVTKISLAYKDLVSFSLNDKLSVQGLRFESLLQEKAVQDGGDEKDGQFDASFLLMMATLNEVVPQLLTVLGGEEISQGL</sequence>
<dbReference type="AlphaFoldDB" id="A0A1X0ZMC3"/>
<dbReference type="RefSeq" id="WP_084859085.1">
    <property type="nucleotide sequence ID" value="NZ_JAZGOE010000001.1"/>
</dbReference>
<keyword evidence="5 6" id="KW-0233">DNA recombination</keyword>
<evidence type="ECO:0000256" key="5">
    <source>
        <dbReference type="ARBA" id="ARBA00023172"/>
    </source>
</evidence>
<gene>
    <name evidence="6" type="primary">rdgC</name>
    <name evidence="7" type="ORF">B7H17_24185</name>
</gene>
<evidence type="ECO:0000256" key="3">
    <source>
        <dbReference type="ARBA" id="ARBA00022296"/>
    </source>
</evidence>
<comment type="subcellular location">
    <subcellularLocation>
        <location evidence="1 6">Cytoplasm</location>
        <location evidence="1 6">Nucleoid</location>
    </subcellularLocation>
</comment>
<dbReference type="Proteomes" id="UP000193675">
    <property type="component" value="Unassembled WGS sequence"/>
</dbReference>
<proteinExistence type="inferred from homology"/>
<evidence type="ECO:0000256" key="4">
    <source>
        <dbReference type="ARBA" id="ARBA00022490"/>
    </source>
</evidence>
<evidence type="ECO:0000313" key="8">
    <source>
        <dbReference type="Proteomes" id="UP000193675"/>
    </source>
</evidence>
<comment type="similarity">
    <text evidence="2 6">Belongs to the RdgC family.</text>
</comment>
<comment type="caution">
    <text evidence="7">The sequence shown here is derived from an EMBL/GenBank/DDBJ whole genome shotgun (WGS) entry which is preliminary data.</text>
</comment>
<dbReference type="NCBIfam" id="NF001461">
    <property type="entry name" value="PRK00321.1-2"/>
    <property type="match status" value="1"/>
</dbReference>
<dbReference type="PANTHER" id="PTHR38103">
    <property type="entry name" value="RECOMBINATION-ASSOCIATED PROTEIN RDGC"/>
    <property type="match status" value="1"/>
</dbReference>
<dbReference type="HAMAP" id="MF_00194">
    <property type="entry name" value="RdgC"/>
    <property type="match status" value="1"/>
</dbReference>
<dbReference type="OrthoDB" id="5290530at2"/>
<dbReference type="GO" id="GO:0005737">
    <property type="term" value="C:cytoplasm"/>
    <property type="evidence" value="ECO:0007669"/>
    <property type="project" value="UniProtKB-UniRule"/>
</dbReference>
<dbReference type="Pfam" id="PF04381">
    <property type="entry name" value="RdgC"/>
    <property type="match status" value="1"/>
</dbReference>
<evidence type="ECO:0000256" key="2">
    <source>
        <dbReference type="ARBA" id="ARBA00008657"/>
    </source>
</evidence>
<dbReference type="PANTHER" id="PTHR38103:SF1">
    <property type="entry name" value="RECOMBINATION-ASSOCIATED PROTEIN RDGC"/>
    <property type="match status" value="1"/>
</dbReference>
<dbReference type="NCBIfam" id="NF001464">
    <property type="entry name" value="PRK00321.1-5"/>
    <property type="match status" value="1"/>
</dbReference>
<dbReference type="GO" id="GO:0000018">
    <property type="term" value="P:regulation of DNA recombination"/>
    <property type="evidence" value="ECO:0007669"/>
    <property type="project" value="TreeGrafter"/>
</dbReference>
<dbReference type="InterPro" id="IPR007476">
    <property type="entry name" value="RdgC"/>
</dbReference>
<keyword evidence="4 6" id="KW-0963">Cytoplasm</keyword>
<accession>A0A1X0ZMC3</accession>
<evidence type="ECO:0000313" key="7">
    <source>
        <dbReference type="EMBL" id="ORL58638.1"/>
    </source>
</evidence>
<evidence type="ECO:0000256" key="6">
    <source>
        <dbReference type="HAMAP-Rule" id="MF_00194"/>
    </source>
</evidence>
<name>A0A1X0ZMC3_PSEPU</name>
<reference evidence="7 8" key="1">
    <citation type="submission" date="2017-04" db="EMBL/GenBank/DDBJ databases">
        <title>Presence of VIM-2 positive Pseudomonas species in chickens and their surrounding environment.</title>
        <authorList>
            <person name="Zhang R."/>
        </authorList>
    </citation>
    <scope>NUCLEOTIDE SEQUENCE [LARGE SCALE GENOMIC DNA]</scope>
    <source>
        <strain evidence="7 8">DZ-C18</strain>
    </source>
</reference>
<protein>
    <recommendedName>
        <fullName evidence="3 6">Recombination-associated protein RdgC</fullName>
    </recommendedName>
</protein>
<organism evidence="7 8">
    <name type="scientific">Pseudomonas putida</name>
    <name type="common">Arthrobacter siderocapsulatus</name>
    <dbReference type="NCBI Taxonomy" id="303"/>
    <lineage>
        <taxon>Bacteria</taxon>
        <taxon>Pseudomonadati</taxon>
        <taxon>Pseudomonadota</taxon>
        <taxon>Gammaproteobacteria</taxon>
        <taxon>Pseudomonadales</taxon>
        <taxon>Pseudomonadaceae</taxon>
        <taxon>Pseudomonas</taxon>
    </lineage>
</organism>
<comment type="function">
    <text evidence="6">May be involved in recombination.</text>
</comment>
<dbReference type="GO" id="GO:0003690">
    <property type="term" value="F:double-stranded DNA binding"/>
    <property type="evidence" value="ECO:0007669"/>
    <property type="project" value="TreeGrafter"/>
</dbReference>
<dbReference type="GO" id="GO:0043590">
    <property type="term" value="C:bacterial nucleoid"/>
    <property type="evidence" value="ECO:0007669"/>
    <property type="project" value="TreeGrafter"/>
</dbReference>
<dbReference type="EMBL" id="NBWC01000049">
    <property type="protein sequence ID" value="ORL58638.1"/>
    <property type="molecule type" value="Genomic_DNA"/>
</dbReference>